<evidence type="ECO:0000256" key="2">
    <source>
        <dbReference type="ARBA" id="ARBA00023125"/>
    </source>
</evidence>
<name>A0A6I1EPV6_9BURK</name>
<keyword evidence="2" id="KW-0238">DNA-binding</keyword>
<dbReference type="PANTHER" id="PTHR44688">
    <property type="entry name" value="DNA-BINDING TRANSCRIPTIONAL ACTIVATOR DEVR_DOSR"/>
    <property type="match status" value="1"/>
</dbReference>
<evidence type="ECO:0000313" key="8">
    <source>
        <dbReference type="Proteomes" id="UP000430564"/>
    </source>
</evidence>
<dbReference type="InterPro" id="IPR001789">
    <property type="entry name" value="Sig_transdc_resp-reg_receiver"/>
</dbReference>
<dbReference type="Gene3D" id="1.10.10.10">
    <property type="entry name" value="Winged helix-like DNA-binding domain superfamily/Winged helix DNA-binding domain"/>
    <property type="match status" value="1"/>
</dbReference>
<dbReference type="SMART" id="SM00421">
    <property type="entry name" value="HTH_LUXR"/>
    <property type="match status" value="1"/>
</dbReference>
<dbReference type="OrthoDB" id="9802426at2"/>
<comment type="caution">
    <text evidence="7">The sequence shown here is derived from an EMBL/GenBank/DDBJ whole genome shotgun (WGS) entry which is preliminary data.</text>
</comment>
<evidence type="ECO:0000256" key="3">
    <source>
        <dbReference type="ARBA" id="ARBA00023163"/>
    </source>
</evidence>
<dbReference type="Gene3D" id="3.40.50.2300">
    <property type="match status" value="1"/>
</dbReference>
<dbReference type="PROSITE" id="PS50110">
    <property type="entry name" value="RESPONSE_REGULATORY"/>
    <property type="match status" value="1"/>
</dbReference>
<dbReference type="InterPro" id="IPR011006">
    <property type="entry name" value="CheY-like_superfamily"/>
</dbReference>
<dbReference type="Proteomes" id="UP000430564">
    <property type="component" value="Unassembled WGS sequence"/>
</dbReference>
<keyword evidence="3" id="KW-0804">Transcription</keyword>
<dbReference type="EMBL" id="WEHX01000029">
    <property type="protein sequence ID" value="KAB7660558.1"/>
    <property type="molecule type" value="Genomic_DNA"/>
</dbReference>
<proteinExistence type="predicted"/>
<dbReference type="AlphaFoldDB" id="A0A6I1EPV6"/>
<accession>A0A6I1EPV6</accession>
<dbReference type="InterPro" id="IPR036388">
    <property type="entry name" value="WH-like_DNA-bd_sf"/>
</dbReference>
<keyword evidence="1" id="KW-0805">Transcription regulation</keyword>
<protein>
    <submittedName>
        <fullName evidence="7">Response regulator transcription factor</fullName>
    </submittedName>
</protein>
<evidence type="ECO:0000259" key="5">
    <source>
        <dbReference type="PROSITE" id="PS50043"/>
    </source>
</evidence>
<dbReference type="PANTHER" id="PTHR44688:SF16">
    <property type="entry name" value="DNA-BINDING TRANSCRIPTIONAL ACTIVATOR DEVR_DOSR"/>
    <property type="match status" value="1"/>
</dbReference>
<evidence type="ECO:0000259" key="6">
    <source>
        <dbReference type="PROSITE" id="PS50110"/>
    </source>
</evidence>
<organism evidence="7 8">
    <name type="scientific">Sutterella seckii</name>
    <dbReference type="NCBI Taxonomy" id="1944635"/>
    <lineage>
        <taxon>Bacteria</taxon>
        <taxon>Pseudomonadati</taxon>
        <taxon>Pseudomonadota</taxon>
        <taxon>Betaproteobacteria</taxon>
        <taxon>Burkholderiales</taxon>
        <taxon>Sutterellaceae</taxon>
        <taxon>Sutterella</taxon>
    </lineage>
</organism>
<evidence type="ECO:0000256" key="1">
    <source>
        <dbReference type="ARBA" id="ARBA00023015"/>
    </source>
</evidence>
<keyword evidence="4" id="KW-0597">Phosphoprotein</keyword>
<dbReference type="SUPFAM" id="SSF52172">
    <property type="entry name" value="CheY-like"/>
    <property type="match status" value="1"/>
</dbReference>
<dbReference type="InterPro" id="IPR000792">
    <property type="entry name" value="Tscrpt_reg_LuxR_C"/>
</dbReference>
<dbReference type="Pfam" id="PF00196">
    <property type="entry name" value="GerE"/>
    <property type="match status" value="1"/>
</dbReference>
<reference evidence="7 8" key="1">
    <citation type="submission" date="2019-10" db="EMBL/GenBank/DDBJ databases">
        <title>Genome diversity of Sutterella seckii.</title>
        <authorList>
            <person name="Chaplin A.V."/>
            <person name="Sokolova S.R."/>
            <person name="Mosin K.A."/>
            <person name="Ivanova E.L."/>
            <person name="Kochetkova T.O."/>
            <person name="Goltsov A.Y."/>
            <person name="Trofimov D.Y."/>
            <person name="Efimov B.A."/>
        </authorList>
    </citation>
    <scope>NUCLEOTIDE SEQUENCE [LARGE SCALE GENOMIC DNA]</scope>
    <source>
        <strain evidence="7 8">ASD393</strain>
    </source>
</reference>
<dbReference type="Pfam" id="PF00072">
    <property type="entry name" value="Response_reg"/>
    <property type="match status" value="1"/>
</dbReference>
<dbReference type="SMART" id="SM00448">
    <property type="entry name" value="REC"/>
    <property type="match status" value="1"/>
</dbReference>
<dbReference type="RefSeq" id="WP_152158238.1">
    <property type="nucleotide sequence ID" value="NZ_WEHX01000029.1"/>
</dbReference>
<evidence type="ECO:0000256" key="4">
    <source>
        <dbReference type="PROSITE-ProRule" id="PRU00169"/>
    </source>
</evidence>
<dbReference type="GO" id="GO:0006355">
    <property type="term" value="P:regulation of DNA-templated transcription"/>
    <property type="evidence" value="ECO:0007669"/>
    <property type="project" value="InterPro"/>
</dbReference>
<dbReference type="GO" id="GO:0000160">
    <property type="term" value="P:phosphorelay signal transduction system"/>
    <property type="evidence" value="ECO:0007669"/>
    <property type="project" value="InterPro"/>
</dbReference>
<dbReference type="PROSITE" id="PS50043">
    <property type="entry name" value="HTH_LUXR_2"/>
    <property type="match status" value="1"/>
</dbReference>
<feature type="modified residue" description="4-aspartylphosphate" evidence="4">
    <location>
        <position position="63"/>
    </location>
</feature>
<dbReference type="SUPFAM" id="SSF46894">
    <property type="entry name" value="C-terminal effector domain of the bipartite response regulators"/>
    <property type="match status" value="1"/>
</dbReference>
<sequence length="214" mass="24252">MIPENIEALQKESLIRIVDDDAEIRETLSLMLEIEGWRTCAYPGAQEFLVNDQPSMPGVLLLDIEMGGMNGLDLQIEMMERGYSLPVIFITGHASVDAAVDAMRRGARDFLQKPVNPDRLLSSLTEAARESVLEASHALGTEEIRKALTELTDRQKEVLLHLLDEEHVRKIAERLQISLRTVQGHRVTIYRKFGIHSFRQLKDLRGDIRAILEV</sequence>
<feature type="domain" description="HTH luxR-type" evidence="5">
    <location>
        <begin position="144"/>
        <end position="209"/>
    </location>
</feature>
<dbReference type="GO" id="GO:0003677">
    <property type="term" value="F:DNA binding"/>
    <property type="evidence" value="ECO:0007669"/>
    <property type="project" value="UniProtKB-KW"/>
</dbReference>
<evidence type="ECO:0000313" key="7">
    <source>
        <dbReference type="EMBL" id="KAB7660558.1"/>
    </source>
</evidence>
<gene>
    <name evidence="7" type="ORF">GBM95_05855</name>
</gene>
<dbReference type="InterPro" id="IPR016032">
    <property type="entry name" value="Sig_transdc_resp-reg_C-effctor"/>
</dbReference>
<feature type="domain" description="Response regulatory" evidence="6">
    <location>
        <begin position="14"/>
        <end position="128"/>
    </location>
</feature>